<keyword evidence="1" id="KW-0472">Membrane</keyword>
<evidence type="ECO:0000313" key="2">
    <source>
        <dbReference type="EMBL" id="TGN78748.1"/>
    </source>
</evidence>
<keyword evidence="1" id="KW-0812">Transmembrane</keyword>
<evidence type="ECO:0000256" key="1">
    <source>
        <dbReference type="SAM" id="Phobius"/>
    </source>
</evidence>
<dbReference type="RefSeq" id="WP_135793438.1">
    <property type="nucleotide sequence ID" value="NZ_BNBQ01000002.1"/>
</dbReference>
<dbReference type="GeneID" id="91529894"/>
<accession>A0A4Z1D9L4</accession>
<organism evidence="2 3">
    <name type="scientific">Streptomyces griseoluteus</name>
    <dbReference type="NCBI Taxonomy" id="29306"/>
    <lineage>
        <taxon>Bacteria</taxon>
        <taxon>Bacillati</taxon>
        <taxon>Actinomycetota</taxon>
        <taxon>Actinomycetes</taxon>
        <taxon>Kitasatosporales</taxon>
        <taxon>Streptomycetaceae</taxon>
        <taxon>Streptomyces</taxon>
    </lineage>
</organism>
<sequence>MPQLDEEEIRVSAIDTADQPRTLAGALRSAVKDTMLLPVFLVLTAMMVALWLMGMPFMQALTISTALKISMVLFETHRRPCTSKS</sequence>
<name>A0A4Z1D9L4_STRGP</name>
<comment type="caution">
    <text evidence="2">The sequence shown here is derived from an EMBL/GenBank/DDBJ whole genome shotgun (WGS) entry which is preliminary data.</text>
</comment>
<protein>
    <submittedName>
        <fullName evidence="2">Uncharacterized protein</fullName>
    </submittedName>
</protein>
<dbReference type="AlphaFoldDB" id="A0A4Z1D9L4"/>
<dbReference type="Proteomes" id="UP000298513">
    <property type="component" value="Unassembled WGS sequence"/>
</dbReference>
<gene>
    <name evidence="2" type="ORF">E5082_24600</name>
</gene>
<evidence type="ECO:0000313" key="3">
    <source>
        <dbReference type="Proteomes" id="UP000298513"/>
    </source>
</evidence>
<keyword evidence="3" id="KW-1185">Reference proteome</keyword>
<reference evidence="2 3" key="1">
    <citation type="submission" date="2019-04" db="EMBL/GenBank/DDBJ databases">
        <title>Streptomyces sp. nov. Bv016 isolated from bark of Buahinia variegata.</title>
        <authorList>
            <person name="Kanchanasin P."/>
            <person name="Tanasupawat S."/>
            <person name="Yuki M."/>
            <person name="Kudo T."/>
        </authorList>
    </citation>
    <scope>NUCLEOTIDE SEQUENCE [LARGE SCALE GENOMIC DNA]</scope>
    <source>
        <strain evidence="2 3">JCM 4765</strain>
    </source>
</reference>
<keyword evidence="1" id="KW-1133">Transmembrane helix</keyword>
<dbReference type="EMBL" id="SRRU01000009">
    <property type="protein sequence ID" value="TGN78748.1"/>
    <property type="molecule type" value="Genomic_DNA"/>
</dbReference>
<proteinExistence type="predicted"/>
<feature type="transmembrane region" description="Helical" evidence="1">
    <location>
        <begin position="35"/>
        <end position="54"/>
    </location>
</feature>